<protein>
    <submittedName>
        <fullName evidence="1">Uncharacterized protein</fullName>
    </submittedName>
</protein>
<evidence type="ECO:0000313" key="1">
    <source>
        <dbReference type="EMBL" id="KAE9271802.1"/>
    </source>
</evidence>
<dbReference type="EMBL" id="QXGE01004140">
    <property type="protein sequence ID" value="KAE9271802.1"/>
    <property type="molecule type" value="Genomic_DNA"/>
</dbReference>
<proteinExistence type="predicted"/>
<reference evidence="1 2" key="1">
    <citation type="submission" date="2018-08" db="EMBL/GenBank/DDBJ databases">
        <title>Genomic investigation of the strawberry pathogen Phytophthora fragariae indicates pathogenicity is determined by transcriptional variation in three key races.</title>
        <authorList>
            <person name="Adams T.M."/>
            <person name="Armitage A.D."/>
            <person name="Sobczyk M.K."/>
            <person name="Bates H.J."/>
            <person name="Dunwell J.M."/>
            <person name="Nellist C.F."/>
            <person name="Harrison R.J."/>
        </authorList>
    </citation>
    <scope>NUCLEOTIDE SEQUENCE [LARGE SCALE GENOMIC DNA]</scope>
    <source>
        <strain evidence="1 2">A4</strain>
    </source>
</reference>
<dbReference type="Proteomes" id="UP000437068">
    <property type="component" value="Unassembled WGS sequence"/>
</dbReference>
<gene>
    <name evidence="1" type="ORF">PF001_g28217</name>
</gene>
<organism evidence="1 2">
    <name type="scientific">Phytophthora fragariae</name>
    <dbReference type="NCBI Taxonomy" id="53985"/>
    <lineage>
        <taxon>Eukaryota</taxon>
        <taxon>Sar</taxon>
        <taxon>Stramenopiles</taxon>
        <taxon>Oomycota</taxon>
        <taxon>Peronosporomycetes</taxon>
        <taxon>Peronosporales</taxon>
        <taxon>Peronosporaceae</taxon>
        <taxon>Phytophthora</taxon>
    </lineage>
</organism>
<name>A0A6A4BHN9_9STRA</name>
<comment type="caution">
    <text evidence="1">The sequence shown here is derived from an EMBL/GenBank/DDBJ whole genome shotgun (WGS) entry which is preliminary data.</text>
</comment>
<sequence length="116" mass="13504">MGKERFIPSPFGELILSDADKVALKDFAYSFFEEQVAKYKEFIADGSPKVNEQVWKYMKSKEGTRVYVERNPIVREAQMGAFIGIRRGLPQEPFRRAHRLQRIVSTSQQARPSHRE</sequence>
<evidence type="ECO:0000313" key="2">
    <source>
        <dbReference type="Proteomes" id="UP000437068"/>
    </source>
</evidence>
<accession>A0A6A4BHN9</accession>
<dbReference type="AlphaFoldDB" id="A0A6A4BHN9"/>